<evidence type="ECO:0000256" key="4">
    <source>
        <dbReference type="ARBA" id="ARBA00022643"/>
    </source>
</evidence>
<evidence type="ECO:0000313" key="12">
    <source>
        <dbReference type="Proteomes" id="UP000093070"/>
    </source>
</evidence>
<reference evidence="11 12" key="1">
    <citation type="submission" date="2015-11" db="EMBL/GenBank/DDBJ databases">
        <title>The complete genome of Buchnera aphidicola from Diuraphis noxia biotype SAM.</title>
        <authorList>
            <person name="Burger N.F.V."/>
            <person name="Oberholster A.-M."/>
        </authorList>
    </citation>
    <scope>NUCLEOTIDE SEQUENCE [LARGE SCALE GENOMIC DNA]</scope>
    <source>
        <strain evidence="11">SAM</strain>
    </source>
</reference>
<keyword evidence="10" id="KW-1003">Cell membrane</keyword>
<keyword evidence="4 10" id="KW-0288">FMN</keyword>
<evidence type="ECO:0000256" key="5">
    <source>
        <dbReference type="ARBA" id="ARBA00022692"/>
    </source>
</evidence>
<feature type="transmembrane region" description="Helical" evidence="10">
    <location>
        <begin position="99"/>
        <end position="116"/>
    </location>
</feature>
<keyword evidence="2 10" id="KW-0597">Phosphoprotein</keyword>
<evidence type="ECO:0000256" key="1">
    <source>
        <dbReference type="ARBA" id="ARBA00022448"/>
    </source>
</evidence>
<keyword evidence="6 10" id="KW-1278">Translocase</keyword>
<dbReference type="Proteomes" id="UP000093070">
    <property type="component" value="Chromosome"/>
</dbReference>
<dbReference type="PATRIC" id="fig|118101.4.peg.108"/>
<dbReference type="InterPro" id="IPR004338">
    <property type="entry name" value="NqrB/RnfD"/>
</dbReference>
<dbReference type="EMBL" id="CP013259">
    <property type="protein sequence ID" value="ANZ22785.1"/>
    <property type="molecule type" value="Genomic_DNA"/>
</dbReference>
<comment type="similarity">
    <text evidence="10">Belongs to the NqrB/RnfD family.</text>
</comment>
<dbReference type="AlphaFoldDB" id="A0A1B2H9C5"/>
<keyword evidence="8 10" id="KW-1133">Transmembrane helix</keyword>
<keyword evidence="3 10" id="KW-0285">Flavoprotein</keyword>
<evidence type="ECO:0000313" key="11">
    <source>
        <dbReference type="EMBL" id="ANZ22785.1"/>
    </source>
</evidence>
<comment type="function">
    <text evidence="10">Part of a membrane-bound complex that couples electron transfer with translocation of ions across the membrane.</text>
</comment>
<comment type="subcellular location">
    <subcellularLocation>
        <location evidence="10">Cell inner membrane</location>
        <topology evidence="10">Multi-pass membrane protein</topology>
    </subcellularLocation>
</comment>
<evidence type="ECO:0000256" key="7">
    <source>
        <dbReference type="ARBA" id="ARBA00022982"/>
    </source>
</evidence>
<organism evidence="11 12">
    <name type="scientific">Buchnera aphidicola subsp. Diuraphis noxia</name>
    <dbReference type="NCBI Taxonomy" id="118101"/>
    <lineage>
        <taxon>Bacteria</taxon>
        <taxon>Pseudomonadati</taxon>
        <taxon>Pseudomonadota</taxon>
        <taxon>Gammaproteobacteria</taxon>
        <taxon>Enterobacterales</taxon>
        <taxon>Erwiniaceae</taxon>
        <taxon>Buchnera</taxon>
    </lineage>
</organism>
<feature type="transmembrane region" description="Helical" evidence="10">
    <location>
        <begin position="244"/>
        <end position="263"/>
    </location>
</feature>
<keyword evidence="5 10" id="KW-0812">Transmembrane</keyword>
<evidence type="ECO:0000256" key="10">
    <source>
        <dbReference type="HAMAP-Rule" id="MF_00462"/>
    </source>
</evidence>
<evidence type="ECO:0000256" key="6">
    <source>
        <dbReference type="ARBA" id="ARBA00022967"/>
    </source>
</evidence>
<protein>
    <recommendedName>
        <fullName evidence="10">Ion-translocating oxidoreductase complex subunit D</fullName>
        <ecNumber evidence="10">7.-.-.-</ecNumber>
    </recommendedName>
    <alternativeName>
        <fullName evidence="10">Rnf electron transport complex subunit D</fullName>
    </alternativeName>
</protein>
<keyword evidence="1 10" id="KW-0813">Transport</keyword>
<feature type="modified residue" description="FMN phosphoryl threonine" evidence="10">
    <location>
        <position position="166"/>
    </location>
</feature>
<dbReference type="Pfam" id="PF03116">
    <property type="entry name" value="NQR2_RnfD_RnfE"/>
    <property type="match status" value="1"/>
</dbReference>
<dbReference type="EC" id="7.-.-.-" evidence="10"/>
<dbReference type="GO" id="GO:0005886">
    <property type="term" value="C:plasma membrane"/>
    <property type="evidence" value="ECO:0007669"/>
    <property type="project" value="UniProtKB-SubCell"/>
</dbReference>
<comment type="subunit">
    <text evidence="10">The complex is composed of six subunits: RnfA, RnfB, RnfC, RnfD, RnfE and RnfG.</text>
</comment>
<accession>A0A1B2H9C5</accession>
<sequence length="333" mass="37767">MFIVIVACIPGIIAKCYFFGSASLIQIFFSVIVALLLETIVLKIRLKTIRTHLQDNSAILTGVLFGLSIPIVPWWMIIIGMFFAIVIGKHLYGGIGQNIFNPAMLGYAVLLISFPIEMNNWNERNYALFSLNEIQQSLNLIFLKYSIFNIENTNFYLVPDFFTEETPLNNFKIQNHLKHFYQVENNTHLNINIQNSWQYINISFCLGGMFLLFKKVICWRIPISFLSALGSISIISFFYSKELFLSPLIHFFSGGTMICAFFIATDPVTTSCTNLGKIVFGIIIGVLTWVIRNYSDYPDAIAFSVLFANMLVPLIDHCTQTSGYGHKNSSKCT</sequence>
<evidence type="ECO:0000256" key="3">
    <source>
        <dbReference type="ARBA" id="ARBA00022630"/>
    </source>
</evidence>
<dbReference type="NCBIfam" id="TIGR01946">
    <property type="entry name" value="rnfD"/>
    <property type="match status" value="1"/>
</dbReference>
<feature type="transmembrane region" description="Helical" evidence="10">
    <location>
        <begin position="24"/>
        <end position="46"/>
    </location>
</feature>
<dbReference type="PANTHER" id="PTHR30578">
    <property type="entry name" value="ELECTRON TRANSPORT COMPLEX PROTEIN RNFD"/>
    <property type="match status" value="1"/>
</dbReference>
<feature type="transmembrane region" description="Helical" evidence="10">
    <location>
        <begin position="275"/>
        <end position="294"/>
    </location>
</feature>
<comment type="cofactor">
    <cofactor evidence="10">
        <name>FMN</name>
        <dbReference type="ChEBI" id="CHEBI:58210"/>
    </cofactor>
</comment>
<dbReference type="InterPro" id="IPR011303">
    <property type="entry name" value="RnfD_bac"/>
</dbReference>
<dbReference type="PANTHER" id="PTHR30578:SF0">
    <property type="entry name" value="ION-TRANSLOCATING OXIDOREDUCTASE COMPLEX SUBUNIT D"/>
    <property type="match status" value="1"/>
</dbReference>
<evidence type="ECO:0000256" key="9">
    <source>
        <dbReference type="ARBA" id="ARBA00023136"/>
    </source>
</evidence>
<evidence type="ECO:0000256" key="8">
    <source>
        <dbReference type="ARBA" id="ARBA00022989"/>
    </source>
</evidence>
<dbReference type="GO" id="GO:0022900">
    <property type="term" value="P:electron transport chain"/>
    <property type="evidence" value="ECO:0007669"/>
    <property type="project" value="UniProtKB-UniRule"/>
</dbReference>
<name>A0A1B2H9C5_BUCDN</name>
<feature type="transmembrane region" description="Helical" evidence="10">
    <location>
        <begin position="217"/>
        <end position="238"/>
    </location>
</feature>
<comment type="caution">
    <text evidence="10">Lacks conserved residue(s) required for the propagation of feature annotation.</text>
</comment>
<evidence type="ECO:0000256" key="2">
    <source>
        <dbReference type="ARBA" id="ARBA00022553"/>
    </source>
</evidence>
<keyword evidence="7 10" id="KW-0249">Electron transport</keyword>
<proteinExistence type="inferred from homology"/>
<dbReference type="STRING" id="118101.ATN01_00570"/>
<keyword evidence="10" id="KW-0997">Cell inner membrane</keyword>
<keyword evidence="9 10" id="KW-0472">Membrane</keyword>
<dbReference type="HAMAP" id="MF_00462">
    <property type="entry name" value="RsxD_RnfD"/>
    <property type="match status" value="1"/>
</dbReference>
<dbReference type="GO" id="GO:0055085">
    <property type="term" value="P:transmembrane transport"/>
    <property type="evidence" value="ECO:0007669"/>
    <property type="project" value="InterPro"/>
</dbReference>
<gene>
    <name evidence="10" type="primary">rnfD</name>
    <name evidence="11" type="ORF">ATN01_00570</name>
</gene>
<feature type="transmembrane region" description="Helical" evidence="10">
    <location>
        <begin position="58"/>
        <end position="87"/>
    </location>
</feature>